<comment type="pathway">
    <text evidence="2 11">Cofactor biosynthesis; NAD(+) biosynthesis; deamido-NAD(+) from nicotinate D-ribonucleotide: step 1/1.</text>
</comment>
<name>A0A937FY24_9BACT</name>
<comment type="function">
    <text evidence="1 11">Catalyzes the reversible adenylation of nicotinate mononucleotide (NaMN) to nicotinic acid adenine dinucleotide (NaAD).</text>
</comment>
<evidence type="ECO:0000256" key="4">
    <source>
        <dbReference type="ARBA" id="ARBA00022642"/>
    </source>
</evidence>
<keyword evidence="7 11" id="KW-0547">Nucleotide-binding</keyword>
<evidence type="ECO:0000256" key="10">
    <source>
        <dbReference type="ARBA" id="ARBA00048721"/>
    </source>
</evidence>
<dbReference type="Pfam" id="PF01467">
    <property type="entry name" value="CTP_transf_like"/>
    <property type="match status" value="1"/>
</dbReference>
<comment type="catalytic activity">
    <reaction evidence="10 11">
        <text>nicotinate beta-D-ribonucleotide + ATP + H(+) = deamido-NAD(+) + diphosphate</text>
        <dbReference type="Rhea" id="RHEA:22860"/>
        <dbReference type="ChEBI" id="CHEBI:15378"/>
        <dbReference type="ChEBI" id="CHEBI:30616"/>
        <dbReference type="ChEBI" id="CHEBI:33019"/>
        <dbReference type="ChEBI" id="CHEBI:57502"/>
        <dbReference type="ChEBI" id="CHEBI:58437"/>
        <dbReference type="EC" id="2.7.7.18"/>
    </reaction>
</comment>
<keyword evidence="4 11" id="KW-0662">Pyridine nucleotide biosynthesis</keyword>
<dbReference type="EC" id="2.7.7.18" evidence="11"/>
<evidence type="ECO:0000256" key="5">
    <source>
        <dbReference type="ARBA" id="ARBA00022679"/>
    </source>
</evidence>
<dbReference type="CDD" id="cd02165">
    <property type="entry name" value="NMNAT"/>
    <property type="match status" value="1"/>
</dbReference>
<gene>
    <name evidence="11" type="primary">nadD</name>
    <name evidence="13" type="ORF">JMN32_09560</name>
</gene>
<dbReference type="NCBIfam" id="TIGR00125">
    <property type="entry name" value="cyt_tran_rel"/>
    <property type="match status" value="1"/>
</dbReference>
<keyword evidence="5 11" id="KW-0808">Transferase</keyword>
<evidence type="ECO:0000256" key="1">
    <source>
        <dbReference type="ARBA" id="ARBA00002324"/>
    </source>
</evidence>
<dbReference type="HAMAP" id="MF_00244">
    <property type="entry name" value="NaMN_adenylyltr"/>
    <property type="match status" value="1"/>
</dbReference>
<evidence type="ECO:0000313" key="13">
    <source>
        <dbReference type="EMBL" id="MBL6446556.1"/>
    </source>
</evidence>
<accession>A0A937FY24</accession>
<evidence type="ECO:0000256" key="11">
    <source>
        <dbReference type="HAMAP-Rule" id="MF_00244"/>
    </source>
</evidence>
<proteinExistence type="inferred from homology"/>
<dbReference type="GO" id="GO:0004515">
    <property type="term" value="F:nicotinate-nucleotide adenylyltransferase activity"/>
    <property type="evidence" value="ECO:0007669"/>
    <property type="project" value="UniProtKB-UniRule"/>
</dbReference>
<keyword evidence="6 11" id="KW-0548">Nucleotidyltransferase</keyword>
<comment type="caution">
    <text evidence="13">The sequence shown here is derived from an EMBL/GenBank/DDBJ whole genome shotgun (WGS) entry which is preliminary data.</text>
</comment>
<dbReference type="Gene3D" id="3.40.50.620">
    <property type="entry name" value="HUPs"/>
    <property type="match status" value="1"/>
</dbReference>
<dbReference type="GO" id="GO:0009435">
    <property type="term" value="P:NAD+ biosynthetic process"/>
    <property type="evidence" value="ECO:0007669"/>
    <property type="project" value="UniProtKB-UniRule"/>
</dbReference>
<dbReference type="RefSeq" id="WP_202856088.1">
    <property type="nucleotide sequence ID" value="NZ_JAEUGD010000031.1"/>
</dbReference>
<keyword evidence="8 11" id="KW-0067">ATP-binding</keyword>
<keyword evidence="14" id="KW-1185">Reference proteome</keyword>
<keyword evidence="9 11" id="KW-0520">NAD</keyword>
<evidence type="ECO:0000313" key="14">
    <source>
        <dbReference type="Proteomes" id="UP000614216"/>
    </source>
</evidence>
<dbReference type="PANTHER" id="PTHR39321:SF3">
    <property type="entry name" value="PHOSPHOPANTETHEINE ADENYLYLTRANSFERASE"/>
    <property type="match status" value="1"/>
</dbReference>
<dbReference type="PANTHER" id="PTHR39321">
    <property type="entry name" value="NICOTINATE-NUCLEOTIDE ADENYLYLTRANSFERASE-RELATED"/>
    <property type="match status" value="1"/>
</dbReference>
<feature type="domain" description="Cytidyltransferase-like" evidence="12">
    <location>
        <begin position="5"/>
        <end position="163"/>
    </location>
</feature>
<dbReference type="SUPFAM" id="SSF52374">
    <property type="entry name" value="Nucleotidylyl transferase"/>
    <property type="match status" value="1"/>
</dbReference>
<evidence type="ECO:0000256" key="2">
    <source>
        <dbReference type="ARBA" id="ARBA00005019"/>
    </source>
</evidence>
<dbReference type="InterPro" id="IPR004821">
    <property type="entry name" value="Cyt_trans-like"/>
</dbReference>
<dbReference type="EMBL" id="JAEUGD010000031">
    <property type="protein sequence ID" value="MBL6446556.1"/>
    <property type="molecule type" value="Genomic_DNA"/>
</dbReference>
<dbReference type="Proteomes" id="UP000614216">
    <property type="component" value="Unassembled WGS sequence"/>
</dbReference>
<evidence type="ECO:0000259" key="12">
    <source>
        <dbReference type="Pfam" id="PF01467"/>
    </source>
</evidence>
<protein>
    <recommendedName>
        <fullName evidence="11">Probable nicotinate-nucleotide adenylyltransferase</fullName>
        <ecNumber evidence="11">2.7.7.18</ecNumber>
    </recommendedName>
    <alternativeName>
        <fullName evidence="11">Deamido-NAD(+) diphosphorylase</fullName>
    </alternativeName>
    <alternativeName>
        <fullName evidence="11">Deamido-NAD(+) pyrophosphorylase</fullName>
    </alternativeName>
    <alternativeName>
        <fullName evidence="11">Nicotinate mononucleotide adenylyltransferase</fullName>
        <shortName evidence="11">NaMN adenylyltransferase</shortName>
    </alternativeName>
</protein>
<dbReference type="GO" id="GO:0005524">
    <property type="term" value="F:ATP binding"/>
    <property type="evidence" value="ECO:0007669"/>
    <property type="project" value="UniProtKB-KW"/>
</dbReference>
<reference evidence="13" key="1">
    <citation type="submission" date="2021-01" db="EMBL/GenBank/DDBJ databases">
        <title>Fulvivirga kasyanovii gen. nov., sp nov., a novel member of the phylum Bacteroidetes isolated from seawater in a mussel farm.</title>
        <authorList>
            <person name="Zhao L.-H."/>
            <person name="Wang Z.-J."/>
        </authorList>
    </citation>
    <scope>NUCLEOTIDE SEQUENCE</scope>
    <source>
        <strain evidence="13">29W222</strain>
    </source>
</reference>
<dbReference type="NCBIfam" id="TIGR00482">
    <property type="entry name" value="nicotinate (nicotinamide) nucleotide adenylyltransferase"/>
    <property type="match status" value="1"/>
</dbReference>
<evidence type="ECO:0000256" key="6">
    <source>
        <dbReference type="ARBA" id="ARBA00022695"/>
    </source>
</evidence>
<dbReference type="InterPro" id="IPR014729">
    <property type="entry name" value="Rossmann-like_a/b/a_fold"/>
</dbReference>
<evidence type="ECO:0000256" key="9">
    <source>
        <dbReference type="ARBA" id="ARBA00023027"/>
    </source>
</evidence>
<evidence type="ECO:0000256" key="7">
    <source>
        <dbReference type="ARBA" id="ARBA00022741"/>
    </source>
</evidence>
<dbReference type="AlphaFoldDB" id="A0A937FY24"/>
<evidence type="ECO:0000256" key="3">
    <source>
        <dbReference type="ARBA" id="ARBA00009014"/>
    </source>
</evidence>
<evidence type="ECO:0000256" key="8">
    <source>
        <dbReference type="ARBA" id="ARBA00022840"/>
    </source>
</evidence>
<sequence length="190" mass="22225">MKIGLFFGSFNPVHIGHLIIANVMVETTDIDKVWFVVSPQNPFKKRRSLLHEFDRFDMVNSAIFDNYNLRAIDIEFNMPRPSYTIDTLVYLTEKHPDYSFKLIIGEDNLKSFPKWKNHDKILDQYGLYVYPRPNSKPSEVKGHPNVRMVEAPMLDISATFIRNCVKKGQSVKYLVPDSVEEMIRGKKFYM</sequence>
<dbReference type="InterPro" id="IPR005248">
    <property type="entry name" value="NadD/NMNAT"/>
</dbReference>
<organism evidence="13 14">
    <name type="scientific">Fulvivirga marina</name>
    <dbReference type="NCBI Taxonomy" id="2494733"/>
    <lineage>
        <taxon>Bacteria</taxon>
        <taxon>Pseudomonadati</taxon>
        <taxon>Bacteroidota</taxon>
        <taxon>Cytophagia</taxon>
        <taxon>Cytophagales</taxon>
        <taxon>Fulvivirgaceae</taxon>
        <taxon>Fulvivirga</taxon>
    </lineage>
</organism>
<comment type="similarity">
    <text evidence="3 11">Belongs to the NadD family.</text>
</comment>